<protein>
    <submittedName>
        <fullName evidence="11">Chemotaxis chemoreceptor PilJ</fullName>
    </submittedName>
</protein>
<evidence type="ECO:0000256" key="7">
    <source>
        <dbReference type="PROSITE-ProRule" id="PRU00284"/>
    </source>
</evidence>
<dbReference type="SMART" id="SM00283">
    <property type="entry name" value="MA"/>
    <property type="match status" value="1"/>
</dbReference>
<evidence type="ECO:0000256" key="2">
    <source>
        <dbReference type="ARBA" id="ARBA00022692"/>
    </source>
</evidence>
<dbReference type="InterPro" id="IPR003660">
    <property type="entry name" value="HAMP_dom"/>
</dbReference>
<evidence type="ECO:0000256" key="4">
    <source>
        <dbReference type="ARBA" id="ARBA00023136"/>
    </source>
</evidence>
<keyword evidence="12" id="KW-1185">Reference proteome</keyword>
<feature type="transmembrane region" description="Helical" evidence="8">
    <location>
        <begin position="304"/>
        <end position="326"/>
    </location>
</feature>
<evidence type="ECO:0000259" key="10">
    <source>
        <dbReference type="PROSITE" id="PS50885"/>
    </source>
</evidence>
<dbReference type="RefSeq" id="WP_233087774.1">
    <property type="nucleotide sequence ID" value="NZ_BAABWN010000002.1"/>
</dbReference>
<dbReference type="PROSITE" id="PS50111">
    <property type="entry name" value="CHEMOTAXIS_TRANSDUC_2"/>
    <property type="match status" value="1"/>
</dbReference>
<proteinExistence type="inferred from homology"/>
<comment type="subcellular location">
    <subcellularLocation>
        <location evidence="1">Membrane</location>
        <topology evidence="1">Multi-pass membrane protein</topology>
    </subcellularLocation>
</comment>
<dbReference type="InterPro" id="IPR004089">
    <property type="entry name" value="MCPsignal_dom"/>
</dbReference>
<feature type="domain" description="Methyl-accepting transducer" evidence="9">
    <location>
        <begin position="397"/>
        <end position="633"/>
    </location>
</feature>
<evidence type="ECO:0000256" key="5">
    <source>
        <dbReference type="ARBA" id="ARBA00023224"/>
    </source>
</evidence>
<sequence>MKSDSNNLLVTVRKNPVLAALVFALVLLIGFITYGLIYIYQESQKDQAYLENVADLRAQSYLLTTLARNATAGEESSFDELRQVLSSMDSSWNQLSTSEVQERELARQDFENFRQVFQRVKDNSGVILENEDTILFLNDVAITLNESLPELQAEHNSIVEILLESNSPGEQVALAQMQSWRAERIGRNVDKMLRGDSDVAIAADQFNLDANLFGKVLNGMRVGDAPLGISKISDPDAISSLDEISELFEFVNSSVREIFESSPALFAARQSSETILDDSPVILESLSAVGADLRNATEARPFNTVTITILAALAVLCLVLISSQLLNATQKRLKETAETNERNQNAILRLLDELADLADGDLTTTATVTEDFTGAIADSINYTIDQLRVLVSRINETSVGVASASQDTQQTALHLAEAAEHQAQEIAGASAAVNEMAVTIDQVSANAAESASVAERAVSIANNGAKVVQNTIHGMDTIREQIQDTSKRIKRLGESSQEIGDIVSLINDIADQTNILALNAAIQASMAGDAGRGFAVVADEVQRLAERSAAATKQIEALVKTIQNDTNEAVISMEQTTAEVVRGARLAQDAGVALEEIENVSTSLADLIQNISNAARQQASSAGHISNTMNVIQEITSQTASGTSATAGSIGTLASMAMELRESVAGFTLPDGSVSETGTHDAISDDDLPVVTDTVSDYGSGESMEEHDYVATLDETVDLQSSEFDEDIHFSVEEESDNLDLEGGKKSGAAV</sequence>
<dbReference type="PANTHER" id="PTHR32089">
    <property type="entry name" value="METHYL-ACCEPTING CHEMOTAXIS PROTEIN MCPB"/>
    <property type="match status" value="1"/>
</dbReference>
<dbReference type="Gene3D" id="1.10.287.950">
    <property type="entry name" value="Methyl-accepting chemotaxis protein"/>
    <property type="match status" value="1"/>
</dbReference>
<accession>A0ABQ0A5K7</accession>
<dbReference type="SUPFAM" id="SSF58104">
    <property type="entry name" value="Methyl-accepting chemotaxis protein (MCP) signaling domain"/>
    <property type="match status" value="1"/>
</dbReference>
<gene>
    <name evidence="11" type="primary">pilJ</name>
    <name evidence="11" type="ORF">NBRC116591_07430</name>
</gene>
<evidence type="ECO:0000256" key="6">
    <source>
        <dbReference type="ARBA" id="ARBA00029447"/>
    </source>
</evidence>
<evidence type="ECO:0000313" key="11">
    <source>
        <dbReference type="EMBL" id="GAA6166933.1"/>
    </source>
</evidence>
<feature type="transmembrane region" description="Helical" evidence="8">
    <location>
        <begin position="20"/>
        <end position="40"/>
    </location>
</feature>
<keyword evidence="5 7" id="KW-0807">Transducer</keyword>
<reference evidence="11 12" key="1">
    <citation type="submission" date="2024-04" db="EMBL/GenBank/DDBJ databases">
        <title>Draft genome sequence of Sessilibacter corallicola NBRC 116591.</title>
        <authorList>
            <person name="Miyakawa T."/>
            <person name="Kusuya Y."/>
            <person name="Miura T."/>
        </authorList>
    </citation>
    <scope>NUCLEOTIDE SEQUENCE [LARGE SCALE GENOMIC DNA]</scope>
    <source>
        <strain evidence="11 12">KU-00831-HH</strain>
    </source>
</reference>
<evidence type="ECO:0000256" key="1">
    <source>
        <dbReference type="ARBA" id="ARBA00004141"/>
    </source>
</evidence>
<keyword evidence="3 8" id="KW-1133">Transmembrane helix</keyword>
<dbReference type="Proteomes" id="UP001465153">
    <property type="component" value="Unassembled WGS sequence"/>
</dbReference>
<comment type="similarity">
    <text evidence="6">Belongs to the methyl-accepting chemotaxis (MCP) protein family.</text>
</comment>
<evidence type="ECO:0000313" key="12">
    <source>
        <dbReference type="Proteomes" id="UP001465153"/>
    </source>
</evidence>
<dbReference type="PANTHER" id="PTHR32089:SF119">
    <property type="entry name" value="METHYL-ACCEPTING CHEMOTAXIS PROTEIN CTPL"/>
    <property type="match status" value="1"/>
</dbReference>
<dbReference type="CDD" id="cd11386">
    <property type="entry name" value="MCP_signal"/>
    <property type="match status" value="1"/>
</dbReference>
<feature type="domain" description="HAMP" evidence="10">
    <location>
        <begin position="341"/>
        <end position="392"/>
    </location>
</feature>
<evidence type="ECO:0000256" key="8">
    <source>
        <dbReference type="SAM" id="Phobius"/>
    </source>
</evidence>
<name>A0ABQ0A5K7_9GAMM</name>
<evidence type="ECO:0000259" key="9">
    <source>
        <dbReference type="PROSITE" id="PS50111"/>
    </source>
</evidence>
<keyword evidence="4 8" id="KW-0472">Membrane</keyword>
<dbReference type="PROSITE" id="PS50885">
    <property type="entry name" value="HAMP"/>
    <property type="match status" value="1"/>
</dbReference>
<comment type="caution">
    <text evidence="11">The sequence shown here is derived from an EMBL/GenBank/DDBJ whole genome shotgun (WGS) entry which is preliminary data.</text>
</comment>
<evidence type="ECO:0000256" key="3">
    <source>
        <dbReference type="ARBA" id="ARBA00022989"/>
    </source>
</evidence>
<dbReference type="EMBL" id="BAABWN010000002">
    <property type="protein sequence ID" value="GAA6166933.1"/>
    <property type="molecule type" value="Genomic_DNA"/>
</dbReference>
<dbReference type="Pfam" id="PF00015">
    <property type="entry name" value="MCPsignal"/>
    <property type="match status" value="1"/>
</dbReference>
<keyword evidence="2 8" id="KW-0812">Transmembrane</keyword>
<organism evidence="11 12">
    <name type="scientific">Sessilibacter corallicola</name>
    <dbReference type="NCBI Taxonomy" id="2904075"/>
    <lineage>
        <taxon>Bacteria</taxon>
        <taxon>Pseudomonadati</taxon>
        <taxon>Pseudomonadota</taxon>
        <taxon>Gammaproteobacteria</taxon>
        <taxon>Cellvibrionales</taxon>
        <taxon>Cellvibrionaceae</taxon>
        <taxon>Sessilibacter</taxon>
    </lineage>
</organism>